<protein>
    <submittedName>
        <fullName evidence="3">Redoxin</fullName>
    </submittedName>
</protein>
<dbReference type="InterPro" id="IPR036249">
    <property type="entry name" value="Thioredoxin-like_sf"/>
</dbReference>
<dbReference type="PROSITE" id="PS00194">
    <property type="entry name" value="THIOREDOXIN_1"/>
    <property type="match status" value="1"/>
</dbReference>
<name>A0A0P7C377_9BACT</name>
<accession>A0A0P7C377</accession>
<evidence type="ECO:0000313" key="3">
    <source>
        <dbReference type="EMBL" id="KPM49082.1"/>
    </source>
</evidence>
<evidence type="ECO:0000313" key="4">
    <source>
        <dbReference type="Proteomes" id="UP000050454"/>
    </source>
</evidence>
<dbReference type="Pfam" id="PF00578">
    <property type="entry name" value="AhpC-TSA"/>
    <property type="match status" value="2"/>
</dbReference>
<dbReference type="GO" id="GO:0016491">
    <property type="term" value="F:oxidoreductase activity"/>
    <property type="evidence" value="ECO:0007669"/>
    <property type="project" value="InterPro"/>
</dbReference>
<dbReference type="STRING" id="1605367.AFM12_10465"/>
<dbReference type="InterPro" id="IPR017937">
    <property type="entry name" value="Thioredoxin_CS"/>
</dbReference>
<evidence type="ECO:0000256" key="1">
    <source>
        <dbReference type="ARBA" id="ARBA00023284"/>
    </source>
</evidence>
<feature type="domain" description="Thioredoxin" evidence="2">
    <location>
        <begin position="15"/>
        <end position="178"/>
    </location>
</feature>
<dbReference type="CDD" id="cd02966">
    <property type="entry name" value="TlpA_like_family"/>
    <property type="match status" value="1"/>
</dbReference>
<dbReference type="SUPFAM" id="SSF52833">
    <property type="entry name" value="Thioredoxin-like"/>
    <property type="match status" value="2"/>
</dbReference>
<dbReference type="PROSITE" id="PS51352">
    <property type="entry name" value="THIOREDOXIN_2"/>
    <property type="match status" value="2"/>
</dbReference>
<feature type="domain" description="Thioredoxin" evidence="2">
    <location>
        <begin position="206"/>
        <end position="356"/>
    </location>
</feature>
<dbReference type="PANTHER" id="PTHR43640:SF1">
    <property type="entry name" value="THIOREDOXIN-DEPENDENT PEROXIREDOXIN"/>
    <property type="match status" value="1"/>
</dbReference>
<dbReference type="CDD" id="cd02969">
    <property type="entry name" value="PRX_like1"/>
    <property type="match status" value="1"/>
</dbReference>
<dbReference type="InterPro" id="IPR000866">
    <property type="entry name" value="AhpC/TSA"/>
</dbReference>
<dbReference type="EMBL" id="LGTQ01000006">
    <property type="protein sequence ID" value="KPM49082.1"/>
    <property type="molecule type" value="Genomic_DNA"/>
</dbReference>
<keyword evidence="1" id="KW-0676">Redox-active center</keyword>
<dbReference type="AlphaFoldDB" id="A0A0P7C377"/>
<organism evidence="3 4">
    <name type="scientific">Jiulongibacter sediminis</name>
    <dbReference type="NCBI Taxonomy" id="1605367"/>
    <lineage>
        <taxon>Bacteria</taxon>
        <taxon>Pseudomonadati</taxon>
        <taxon>Bacteroidota</taxon>
        <taxon>Cytophagia</taxon>
        <taxon>Cytophagales</taxon>
        <taxon>Leadbetterellaceae</taxon>
        <taxon>Jiulongibacter</taxon>
    </lineage>
</organism>
<dbReference type="InterPro" id="IPR013766">
    <property type="entry name" value="Thioredoxin_domain"/>
</dbReference>
<dbReference type="PANTHER" id="PTHR43640">
    <property type="entry name" value="OS07G0260300 PROTEIN"/>
    <property type="match status" value="1"/>
</dbReference>
<comment type="caution">
    <text evidence="3">The sequence shown here is derived from an EMBL/GenBank/DDBJ whole genome shotgun (WGS) entry which is preliminary data.</text>
</comment>
<dbReference type="GO" id="GO:0016209">
    <property type="term" value="F:antioxidant activity"/>
    <property type="evidence" value="ECO:0007669"/>
    <property type="project" value="InterPro"/>
</dbReference>
<evidence type="ECO:0000259" key="2">
    <source>
        <dbReference type="PROSITE" id="PS51352"/>
    </source>
</evidence>
<sequence length="360" mass="40965">MVEVPVVNSKEVKTLEVGSPAPDFKLMGVDDEYHTLADYDDADILAILFTCNHCPTAQAYEDRVQAYVNEYEPKGVKLVAIQPNADKAVRFDELGYTDLNDSFEEMKIRVKDKSYSYPYLYDGATQQTAAKYGPVATPHIFLFDKDRNLQYQGRIDNDEHIGKATEFDLKNATEAMLKGEKPEVASTKVFGCSIKWMEKAESKIAEMEGWAEEDVSLEKANLDKLKSIMANKDSDNYRLVNVWATWCGPCVAEFEGLAQTDKMYRNRDFEFVTLSNDEADNFDNTLSFLQKKFASNKNYILEEGINKYDMIEAIDPDWQGALPYTVLISPSGEKLYTQMGEIDILDLRKNIADNIGRYFD</sequence>
<proteinExistence type="predicted"/>
<reference evidence="3 4" key="1">
    <citation type="submission" date="2015-07" db="EMBL/GenBank/DDBJ databases">
        <title>The draft genome sequence of Leadbetterella sp. JN14-9.</title>
        <authorList>
            <person name="Liu Y."/>
            <person name="Du J."/>
            <person name="Shao Z."/>
        </authorList>
    </citation>
    <scope>NUCLEOTIDE SEQUENCE [LARGE SCALE GENOMIC DNA]</scope>
    <source>
        <strain evidence="3 4">JN14-9</strain>
    </source>
</reference>
<dbReference type="Gene3D" id="3.40.30.10">
    <property type="entry name" value="Glutaredoxin"/>
    <property type="match status" value="2"/>
</dbReference>
<dbReference type="Proteomes" id="UP000050454">
    <property type="component" value="Unassembled WGS sequence"/>
</dbReference>
<dbReference type="InterPro" id="IPR047262">
    <property type="entry name" value="PRX-like1"/>
</dbReference>
<keyword evidence="4" id="KW-1185">Reference proteome</keyword>
<gene>
    <name evidence="3" type="ORF">AFM12_10465</name>
</gene>